<dbReference type="AlphaFoldDB" id="A0A6N4WDE8"/>
<evidence type="ECO:0000313" key="4">
    <source>
        <dbReference type="EMBL" id="BBZ78134.1"/>
    </source>
</evidence>
<dbReference type="PANTHER" id="PTHR22946">
    <property type="entry name" value="DIENELACTONE HYDROLASE DOMAIN-CONTAINING PROTEIN-RELATED"/>
    <property type="match status" value="1"/>
</dbReference>
<evidence type="ECO:0000259" key="3">
    <source>
        <dbReference type="Pfam" id="PF00561"/>
    </source>
</evidence>
<dbReference type="PANTHER" id="PTHR22946:SF9">
    <property type="entry name" value="POLYKETIDE TRANSFERASE AF380"/>
    <property type="match status" value="1"/>
</dbReference>
<gene>
    <name evidence="4" type="ORF">MANY_34710</name>
</gene>
<proteinExistence type="inferred from homology"/>
<evidence type="ECO:0000256" key="2">
    <source>
        <dbReference type="ARBA" id="ARBA00038115"/>
    </source>
</evidence>
<dbReference type="Gene3D" id="3.40.50.1820">
    <property type="entry name" value="alpha/beta hydrolase"/>
    <property type="match status" value="1"/>
</dbReference>
<keyword evidence="5" id="KW-1185">Reference proteome</keyword>
<dbReference type="GO" id="GO:0052689">
    <property type="term" value="F:carboxylic ester hydrolase activity"/>
    <property type="evidence" value="ECO:0007669"/>
    <property type="project" value="UniProtKB-ARBA"/>
</dbReference>
<dbReference type="EMBL" id="AP022620">
    <property type="protein sequence ID" value="BBZ78134.1"/>
    <property type="molecule type" value="Genomic_DNA"/>
</dbReference>
<evidence type="ECO:0000313" key="5">
    <source>
        <dbReference type="Proteomes" id="UP000467249"/>
    </source>
</evidence>
<name>A0A6N4WDE8_9MYCO</name>
<keyword evidence="1 4" id="KW-0378">Hydrolase</keyword>
<accession>A0A6N4WDE8</accession>
<dbReference type="Gene3D" id="1.10.10.800">
    <property type="match status" value="1"/>
</dbReference>
<dbReference type="RefSeq" id="WP_163805344.1">
    <property type="nucleotide sequence ID" value="NZ_AP022620.1"/>
</dbReference>
<dbReference type="InterPro" id="IPR050261">
    <property type="entry name" value="FrsA_esterase"/>
</dbReference>
<dbReference type="InterPro" id="IPR000073">
    <property type="entry name" value="AB_hydrolase_1"/>
</dbReference>
<dbReference type="InterPro" id="IPR029058">
    <property type="entry name" value="AB_hydrolase_fold"/>
</dbReference>
<dbReference type="SUPFAM" id="SSF53474">
    <property type="entry name" value="alpha/beta-Hydrolases"/>
    <property type="match status" value="1"/>
</dbReference>
<feature type="domain" description="AB hydrolase-1" evidence="3">
    <location>
        <begin position="34"/>
        <end position="276"/>
    </location>
</feature>
<dbReference type="Proteomes" id="UP000467249">
    <property type="component" value="Chromosome"/>
</dbReference>
<organism evidence="4 5">
    <name type="scientific">Mycolicibacterium anyangense</name>
    <dbReference type="NCBI Taxonomy" id="1431246"/>
    <lineage>
        <taxon>Bacteria</taxon>
        <taxon>Bacillati</taxon>
        <taxon>Actinomycetota</taxon>
        <taxon>Actinomycetes</taxon>
        <taxon>Mycobacteriales</taxon>
        <taxon>Mycobacteriaceae</taxon>
        <taxon>Mycolicibacterium</taxon>
    </lineage>
</organism>
<dbReference type="Pfam" id="PF00561">
    <property type="entry name" value="Abhydrolase_1"/>
    <property type="match status" value="1"/>
</dbReference>
<sequence>MPTDVTFQSANHRCHAWHFTGTGDEFLVDDRRPCVVMGHGFSATKDSGLAEYAERLAAAGLDVLAFDYRHFGANSVDGVPAEVNPRSHEADFRAAVHHARSLPGVDPERIVIWGVSLSSGHVMNVAAQDSSVAAVIAMTPAVDGVAAIRVAIRRSPIAAARMAWAALRDTAAALSGRPRVTVAVVGEPGATAVMSAPGAATGYTQMAGPSAVNGVPARSVLRAALYRPLRRAHKISCPVLVQIADNDMSAPPQSARTAAFRCRADVRHYPCDHFDVYPGSDWFEPAVAHQLHFLRRHFAPASKFAPVDPLVLTS</sequence>
<comment type="similarity">
    <text evidence="2">Belongs to the AB hydrolase superfamily. FUS2 hydrolase family.</text>
</comment>
<reference evidence="4 5" key="1">
    <citation type="journal article" date="2019" name="Emerg. Microbes Infect.">
        <title>Comprehensive subspecies identification of 175 nontuberculous mycobacteria species based on 7547 genomic profiles.</title>
        <authorList>
            <person name="Matsumoto Y."/>
            <person name="Kinjo T."/>
            <person name="Motooka D."/>
            <person name="Nabeya D."/>
            <person name="Jung N."/>
            <person name="Uechi K."/>
            <person name="Horii T."/>
            <person name="Iida T."/>
            <person name="Fujita J."/>
            <person name="Nakamura S."/>
        </authorList>
    </citation>
    <scope>NUCLEOTIDE SEQUENCE [LARGE SCALE GENOMIC DNA]</scope>
    <source>
        <strain evidence="4 5">JCM 30275</strain>
    </source>
</reference>
<evidence type="ECO:0000256" key="1">
    <source>
        <dbReference type="ARBA" id="ARBA00022801"/>
    </source>
</evidence>
<protein>
    <submittedName>
        <fullName evidence="4">Putative hydrolase, alpha/beta fold protein</fullName>
    </submittedName>
</protein>
<dbReference type="KEGG" id="many:MANY_34710"/>